<evidence type="ECO:0000313" key="4">
    <source>
        <dbReference type="Proteomes" id="UP001163823"/>
    </source>
</evidence>
<dbReference type="Proteomes" id="UP001163823">
    <property type="component" value="Chromosome 4"/>
</dbReference>
<gene>
    <name evidence="3" type="ORF">O6P43_009075</name>
</gene>
<evidence type="ECO:0000313" key="3">
    <source>
        <dbReference type="EMBL" id="KAJ7970974.1"/>
    </source>
</evidence>
<dbReference type="KEGG" id="qsa:O6P43_009075"/>
<protein>
    <submittedName>
        <fullName evidence="3">Ankyrin repeat family protein</fullName>
    </submittedName>
</protein>
<reference evidence="3" key="1">
    <citation type="journal article" date="2023" name="Science">
        <title>Elucidation of the pathway for biosynthesis of saponin adjuvants from the soapbark tree.</title>
        <authorList>
            <person name="Reed J."/>
            <person name="Orme A."/>
            <person name="El-Demerdash A."/>
            <person name="Owen C."/>
            <person name="Martin L.B.B."/>
            <person name="Misra R.C."/>
            <person name="Kikuchi S."/>
            <person name="Rejzek M."/>
            <person name="Martin A.C."/>
            <person name="Harkess A."/>
            <person name="Leebens-Mack J."/>
            <person name="Louveau T."/>
            <person name="Stephenson M.J."/>
            <person name="Osbourn A."/>
        </authorList>
    </citation>
    <scope>NUCLEOTIDE SEQUENCE</scope>
    <source>
        <strain evidence="3">S10</strain>
    </source>
</reference>
<evidence type="ECO:0000256" key="2">
    <source>
        <dbReference type="PROSITE-ProRule" id="PRU00023"/>
    </source>
</evidence>
<dbReference type="GO" id="GO:0005886">
    <property type="term" value="C:plasma membrane"/>
    <property type="evidence" value="ECO:0007669"/>
    <property type="project" value="UniProtKB-SubCell"/>
</dbReference>
<keyword evidence="4" id="KW-1185">Reference proteome</keyword>
<name>A0AAD7VC83_QUISA</name>
<dbReference type="InterPro" id="IPR002110">
    <property type="entry name" value="Ankyrin_rpt"/>
</dbReference>
<dbReference type="Gene3D" id="1.25.40.20">
    <property type="entry name" value="Ankyrin repeat-containing domain"/>
    <property type="match status" value="1"/>
</dbReference>
<dbReference type="AlphaFoldDB" id="A0AAD7VC83"/>
<proteinExistence type="predicted"/>
<keyword evidence="2" id="KW-0040">ANK repeat</keyword>
<comment type="subcellular location">
    <subcellularLocation>
        <location evidence="1">Cell membrane</location>
        <topology evidence="1">Peripheral membrane protein</topology>
        <orientation evidence="1">Cytoplasmic side</orientation>
    </subcellularLocation>
</comment>
<dbReference type="Pfam" id="PF12796">
    <property type="entry name" value="Ank_2"/>
    <property type="match status" value="1"/>
</dbReference>
<organism evidence="3 4">
    <name type="scientific">Quillaja saponaria</name>
    <name type="common">Soap bark tree</name>
    <dbReference type="NCBI Taxonomy" id="32244"/>
    <lineage>
        <taxon>Eukaryota</taxon>
        <taxon>Viridiplantae</taxon>
        <taxon>Streptophyta</taxon>
        <taxon>Embryophyta</taxon>
        <taxon>Tracheophyta</taxon>
        <taxon>Spermatophyta</taxon>
        <taxon>Magnoliopsida</taxon>
        <taxon>eudicotyledons</taxon>
        <taxon>Gunneridae</taxon>
        <taxon>Pentapetalae</taxon>
        <taxon>rosids</taxon>
        <taxon>fabids</taxon>
        <taxon>Fabales</taxon>
        <taxon>Quillajaceae</taxon>
        <taxon>Quillaja</taxon>
    </lineage>
</organism>
<dbReference type="SUPFAM" id="SSF48403">
    <property type="entry name" value="Ankyrin repeat"/>
    <property type="match status" value="1"/>
</dbReference>
<dbReference type="EMBL" id="JARAOO010000004">
    <property type="protein sequence ID" value="KAJ7970974.1"/>
    <property type="molecule type" value="Genomic_DNA"/>
</dbReference>
<accession>A0AAD7VC83</accession>
<sequence length="309" mass="33806">MDQKRIAESGSRLHSYGDSKTEEFLKSEAGRSLLKLIRDDNKSHFLTEAKRIFENDSDALDRSTVSKLLRLCCASDSVDCASALLNGDLAIVPPVNEMDESGRSALHIAADKHAARCIELLLQNHARTDLKTIDERAQLALDLSLSSNRMDVKWAPDKNSVEDLVVALSGKEWSAVRFLVENTKELSEVAYANAVKGCVVGLAALLIVAENKVKELTVELHDANSGAKEKMTLYEFIISKALSLAHATTPSTMARHSSSTEAESENAEIRKLSLCEIKLLQLFGADVPTSSTVMRMTLPLIRAVQVIKG</sequence>
<dbReference type="InterPro" id="IPR036770">
    <property type="entry name" value="Ankyrin_rpt-contain_sf"/>
</dbReference>
<feature type="repeat" description="ANK" evidence="2">
    <location>
        <begin position="101"/>
        <end position="133"/>
    </location>
</feature>
<comment type="caution">
    <text evidence="3">The sequence shown here is derived from an EMBL/GenBank/DDBJ whole genome shotgun (WGS) entry which is preliminary data.</text>
</comment>
<evidence type="ECO:0000256" key="1">
    <source>
        <dbReference type="ARBA" id="ARBA00004413"/>
    </source>
</evidence>
<dbReference type="PROSITE" id="PS50088">
    <property type="entry name" value="ANK_REPEAT"/>
    <property type="match status" value="1"/>
</dbReference>